<accession>A0ABZ1B0P2</accession>
<evidence type="ECO:0000313" key="3">
    <source>
        <dbReference type="Proteomes" id="UP001324287"/>
    </source>
</evidence>
<keyword evidence="1" id="KW-0472">Membrane</keyword>
<dbReference type="RefSeq" id="WP_324275277.1">
    <property type="nucleotide sequence ID" value="NZ_CP141261.1"/>
</dbReference>
<feature type="transmembrane region" description="Helical" evidence="1">
    <location>
        <begin position="12"/>
        <end position="34"/>
    </location>
</feature>
<name>A0ABZ1B0P2_9ACTN</name>
<dbReference type="EMBL" id="CP141261">
    <property type="protein sequence ID" value="WRL63947.1"/>
    <property type="molecule type" value="Genomic_DNA"/>
</dbReference>
<feature type="transmembrane region" description="Helical" evidence="1">
    <location>
        <begin position="65"/>
        <end position="83"/>
    </location>
</feature>
<evidence type="ECO:0008006" key="4">
    <source>
        <dbReference type="Google" id="ProtNLM"/>
    </source>
</evidence>
<evidence type="ECO:0000256" key="1">
    <source>
        <dbReference type="SAM" id="Phobius"/>
    </source>
</evidence>
<protein>
    <recommendedName>
        <fullName evidence="4">Integral membrane protein</fullName>
    </recommendedName>
</protein>
<gene>
    <name evidence="2" type="ORF">U6N30_30845</name>
</gene>
<evidence type="ECO:0000313" key="2">
    <source>
        <dbReference type="EMBL" id="WRL63947.1"/>
    </source>
</evidence>
<organism evidence="2 3">
    <name type="scientific">Blastococcus brunescens</name>
    <dbReference type="NCBI Taxonomy" id="1564165"/>
    <lineage>
        <taxon>Bacteria</taxon>
        <taxon>Bacillati</taxon>
        <taxon>Actinomycetota</taxon>
        <taxon>Actinomycetes</taxon>
        <taxon>Geodermatophilales</taxon>
        <taxon>Geodermatophilaceae</taxon>
        <taxon>Blastococcus</taxon>
    </lineage>
</organism>
<keyword evidence="3" id="KW-1185">Reference proteome</keyword>
<dbReference type="Proteomes" id="UP001324287">
    <property type="component" value="Chromosome"/>
</dbReference>
<reference evidence="2 3" key="1">
    <citation type="submission" date="2023-12" db="EMBL/GenBank/DDBJ databases">
        <title>Blastococcus brunescens sp. nov., an actonobacterium isolated from sandstone collected in sahara desert.</title>
        <authorList>
            <person name="Gtari M."/>
            <person name="Ghodhbane F."/>
        </authorList>
    </citation>
    <scope>NUCLEOTIDE SEQUENCE [LARGE SCALE GENOMIC DNA]</scope>
    <source>
        <strain evidence="2 3">BMG 8361</strain>
    </source>
</reference>
<feature type="transmembrane region" description="Helical" evidence="1">
    <location>
        <begin position="95"/>
        <end position="114"/>
    </location>
</feature>
<keyword evidence="1" id="KW-1133">Transmembrane helix</keyword>
<proteinExistence type="predicted"/>
<keyword evidence="1" id="KW-0812">Transmembrane</keyword>
<sequence>MTPPSHPGRVWPPLSASLVVVLVLATIGSFAVTFGLMTSCTTTFSCTATSCSPCATTNAWLTAGWIGQGALLLVGVALAVLAVRRARLRGVRAGATLLGPLAIALFVVTTALAARSS</sequence>